<feature type="region of interest" description="Disordered" evidence="1">
    <location>
        <begin position="1"/>
        <end position="20"/>
    </location>
</feature>
<feature type="domain" description="von Hippel-Lindau disease tumour suppressor beta" evidence="2">
    <location>
        <begin position="21"/>
        <end position="68"/>
    </location>
</feature>
<organism evidence="3">
    <name type="scientific">Tetraselmis sp. GSL018</name>
    <dbReference type="NCBI Taxonomy" id="582737"/>
    <lineage>
        <taxon>Eukaryota</taxon>
        <taxon>Viridiplantae</taxon>
        <taxon>Chlorophyta</taxon>
        <taxon>core chlorophytes</taxon>
        <taxon>Chlorodendrophyceae</taxon>
        <taxon>Chlorodendrales</taxon>
        <taxon>Chlorodendraceae</taxon>
        <taxon>Tetraselmis</taxon>
    </lineage>
</organism>
<dbReference type="GO" id="GO:0008237">
    <property type="term" value="F:metallopeptidase activity"/>
    <property type="evidence" value="ECO:0007669"/>
    <property type="project" value="InterPro"/>
</dbReference>
<dbReference type="InterPro" id="IPR037140">
    <property type="entry name" value="VHL_beta_dom_sf"/>
</dbReference>
<dbReference type="Gene3D" id="2.60.40.780">
    <property type="entry name" value="von Hippel-Lindau disease tumour suppressor, beta domain"/>
    <property type="match status" value="1"/>
</dbReference>
<evidence type="ECO:0000259" key="2">
    <source>
        <dbReference type="Pfam" id="PF01847"/>
    </source>
</evidence>
<dbReference type="Gene3D" id="3.40.390.10">
    <property type="entry name" value="Collagenase (Catalytic Domain)"/>
    <property type="match status" value="1"/>
</dbReference>
<name>A0A061QZM1_9CHLO</name>
<reference evidence="3" key="1">
    <citation type="submission" date="2014-05" db="EMBL/GenBank/DDBJ databases">
        <title>The transcriptome of the halophilic microalga Tetraselmis sp. GSL018 isolated from the Great Salt Lake, Utah.</title>
        <authorList>
            <person name="Jinkerson R.E."/>
            <person name="D'Adamo S."/>
            <person name="Posewitz M.C."/>
        </authorList>
    </citation>
    <scope>NUCLEOTIDE SEQUENCE</scope>
    <source>
        <strain evidence="3">GSL018</strain>
    </source>
</reference>
<evidence type="ECO:0000256" key="1">
    <source>
        <dbReference type="SAM" id="MobiDB-lite"/>
    </source>
</evidence>
<dbReference type="SUPFAM" id="SSF49468">
    <property type="entry name" value="VHL"/>
    <property type="match status" value="1"/>
</dbReference>
<feature type="compositionally biased region" description="Polar residues" evidence="1">
    <location>
        <begin position="1"/>
        <end position="10"/>
    </location>
</feature>
<proteinExistence type="predicted"/>
<gene>
    <name evidence="3" type="ORF">TSPGSL018_19459</name>
</gene>
<evidence type="ECO:0000313" key="3">
    <source>
        <dbReference type="EMBL" id="JAC63915.1"/>
    </source>
</evidence>
<dbReference type="AlphaFoldDB" id="A0A061QZM1"/>
<accession>A0A061QZM1</accession>
<sequence length="396" mass="43825">MQKTTCSTAGPKTKPVTHSVVNSSDDPVEVFWLDYEGREQNYAVVYPGRRHQQPSYNTHYWRIRDKEGNVLVTHCGEASEFTVLGETQAVVVKPRLCQEIFQNHPDWGQYRQRSTCQGIPIFAFDVVGEDAVRCAAHVIEKMFGTCRKDVLSRLVEARADVAIIGRGQSTTDIPPHQYLKGATTPDGRCYDEGCRGLGGSPEIPTTSCAEENCTMEDDRRYASESILVHELAHAVMNIGMSEGERDGVREAFRLAKESCGYDPDCYMMSNADEYWAEGVQSWFGATERTDVNSGIKTRELLEQRDPRLAALIAGVFGAENRWRYTDDCPGKLRPYHGRGPPTEAPREHLVRIGGEERPSISAAGGGLLGMAIALGGSVFCCGAARHRPKGPEVKHL</sequence>
<dbReference type="InterPro" id="IPR024053">
    <property type="entry name" value="VHL_beta_dom"/>
</dbReference>
<protein>
    <submittedName>
        <fullName evidence="3">Collagenase family protein</fullName>
    </submittedName>
</protein>
<dbReference type="EMBL" id="GBEZ01022947">
    <property type="protein sequence ID" value="JAC63915.1"/>
    <property type="molecule type" value="Transcribed_RNA"/>
</dbReference>
<dbReference type="InterPro" id="IPR024079">
    <property type="entry name" value="MetalloPept_cat_dom_sf"/>
</dbReference>
<dbReference type="InterPro" id="IPR036208">
    <property type="entry name" value="VHL_sf"/>
</dbReference>
<dbReference type="Pfam" id="PF01847">
    <property type="entry name" value="VHL"/>
    <property type="match status" value="1"/>
</dbReference>